<keyword evidence="3" id="KW-1185">Reference proteome</keyword>
<protein>
    <submittedName>
        <fullName evidence="2">Uncharacterized protein</fullName>
    </submittedName>
</protein>
<comment type="caution">
    <text evidence="2">The sequence shown here is derived from an EMBL/GenBank/DDBJ whole genome shotgun (WGS) entry which is preliminary data.</text>
</comment>
<sequence length="95" mass="10567">MEAFGNEEEGEGRDRGRNSQQGPRRQVEAPSPRDPEPLARRGELHRACDKTRQCRAGDDGGRGSAGAGHILGKMWPEQVWGVYWGMGRKGEEIHL</sequence>
<accession>A0AAV7T7I8</accession>
<reference evidence="2" key="1">
    <citation type="journal article" date="2022" name="bioRxiv">
        <title>Sequencing and chromosome-scale assembly of the giantPleurodeles waltlgenome.</title>
        <authorList>
            <person name="Brown T."/>
            <person name="Elewa A."/>
            <person name="Iarovenko S."/>
            <person name="Subramanian E."/>
            <person name="Araus A.J."/>
            <person name="Petzold A."/>
            <person name="Susuki M."/>
            <person name="Suzuki K.-i.T."/>
            <person name="Hayashi T."/>
            <person name="Toyoda A."/>
            <person name="Oliveira C."/>
            <person name="Osipova E."/>
            <person name="Leigh N.D."/>
            <person name="Simon A."/>
            <person name="Yun M.H."/>
        </authorList>
    </citation>
    <scope>NUCLEOTIDE SEQUENCE</scope>
    <source>
        <strain evidence="2">20211129_DDA</strain>
        <tissue evidence="2">Liver</tissue>
    </source>
</reference>
<evidence type="ECO:0000313" key="2">
    <source>
        <dbReference type="EMBL" id="KAJ1171893.1"/>
    </source>
</evidence>
<evidence type="ECO:0000313" key="3">
    <source>
        <dbReference type="Proteomes" id="UP001066276"/>
    </source>
</evidence>
<dbReference type="AlphaFoldDB" id="A0AAV7T7I8"/>
<dbReference type="Proteomes" id="UP001066276">
    <property type="component" value="Chromosome 4_1"/>
</dbReference>
<feature type="region of interest" description="Disordered" evidence="1">
    <location>
        <begin position="1"/>
        <end position="69"/>
    </location>
</feature>
<feature type="compositionally biased region" description="Basic and acidic residues" evidence="1">
    <location>
        <begin position="25"/>
        <end position="61"/>
    </location>
</feature>
<organism evidence="2 3">
    <name type="scientific">Pleurodeles waltl</name>
    <name type="common">Iberian ribbed newt</name>
    <dbReference type="NCBI Taxonomy" id="8319"/>
    <lineage>
        <taxon>Eukaryota</taxon>
        <taxon>Metazoa</taxon>
        <taxon>Chordata</taxon>
        <taxon>Craniata</taxon>
        <taxon>Vertebrata</taxon>
        <taxon>Euteleostomi</taxon>
        <taxon>Amphibia</taxon>
        <taxon>Batrachia</taxon>
        <taxon>Caudata</taxon>
        <taxon>Salamandroidea</taxon>
        <taxon>Salamandridae</taxon>
        <taxon>Pleurodelinae</taxon>
        <taxon>Pleurodeles</taxon>
    </lineage>
</organism>
<dbReference type="EMBL" id="JANPWB010000007">
    <property type="protein sequence ID" value="KAJ1171893.1"/>
    <property type="molecule type" value="Genomic_DNA"/>
</dbReference>
<name>A0AAV7T7I8_PLEWA</name>
<gene>
    <name evidence="2" type="ORF">NDU88_003750</name>
</gene>
<feature type="compositionally biased region" description="Acidic residues" evidence="1">
    <location>
        <begin position="1"/>
        <end position="11"/>
    </location>
</feature>
<evidence type="ECO:0000256" key="1">
    <source>
        <dbReference type="SAM" id="MobiDB-lite"/>
    </source>
</evidence>
<proteinExistence type="predicted"/>